<dbReference type="Proteomes" id="UP000474104">
    <property type="component" value="Unassembled WGS sequence"/>
</dbReference>
<evidence type="ECO:0000313" key="5">
    <source>
        <dbReference type="EMBL" id="NDO71173.1"/>
    </source>
</evidence>
<dbReference type="Gene3D" id="3.40.50.10490">
    <property type="entry name" value="Glucose-6-phosphate isomerase like protein, domain 1"/>
    <property type="match status" value="1"/>
</dbReference>
<dbReference type="CDD" id="cd05013">
    <property type="entry name" value="SIS_RpiR"/>
    <property type="match status" value="1"/>
</dbReference>
<organism evidence="5 6">
    <name type="scientific">Schaedlerella arabinosiphila</name>
    <dbReference type="NCBI Taxonomy" id="2044587"/>
    <lineage>
        <taxon>Bacteria</taxon>
        <taxon>Bacillati</taxon>
        <taxon>Bacillota</taxon>
        <taxon>Clostridia</taxon>
        <taxon>Lachnospirales</taxon>
        <taxon>Lachnospiraceae</taxon>
        <taxon>Schaedlerella</taxon>
    </lineage>
</organism>
<dbReference type="Gene3D" id="1.10.10.10">
    <property type="entry name" value="Winged helix-like DNA-binding domain superfamily/Winged helix DNA-binding domain"/>
    <property type="match status" value="1"/>
</dbReference>
<keyword evidence="3" id="KW-0804">Transcription</keyword>
<dbReference type="Pfam" id="PF01380">
    <property type="entry name" value="SIS"/>
    <property type="match status" value="1"/>
</dbReference>
<evidence type="ECO:0000259" key="4">
    <source>
        <dbReference type="PROSITE" id="PS51071"/>
    </source>
</evidence>
<dbReference type="Pfam" id="PF01418">
    <property type="entry name" value="HTH_6"/>
    <property type="match status" value="1"/>
</dbReference>
<evidence type="ECO:0000256" key="1">
    <source>
        <dbReference type="ARBA" id="ARBA00023015"/>
    </source>
</evidence>
<accession>A0A9X5CBD8</accession>
<dbReference type="PANTHER" id="PTHR30514">
    <property type="entry name" value="GLUCOKINASE"/>
    <property type="match status" value="1"/>
</dbReference>
<dbReference type="AlphaFoldDB" id="A0A9X5CBD8"/>
<dbReference type="GO" id="GO:0003677">
    <property type="term" value="F:DNA binding"/>
    <property type="evidence" value="ECO:0007669"/>
    <property type="project" value="UniProtKB-KW"/>
</dbReference>
<dbReference type="SUPFAM" id="SSF46689">
    <property type="entry name" value="Homeodomain-like"/>
    <property type="match status" value="1"/>
</dbReference>
<gene>
    <name evidence="5" type="ORF">FMM80_21990</name>
</gene>
<dbReference type="InterPro" id="IPR000281">
    <property type="entry name" value="HTH_RpiR"/>
</dbReference>
<dbReference type="InterPro" id="IPR047640">
    <property type="entry name" value="RpiR-like"/>
</dbReference>
<dbReference type="InterPro" id="IPR046348">
    <property type="entry name" value="SIS_dom_sf"/>
</dbReference>
<evidence type="ECO:0000256" key="3">
    <source>
        <dbReference type="ARBA" id="ARBA00023163"/>
    </source>
</evidence>
<dbReference type="InterPro" id="IPR009057">
    <property type="entry name" value="Homeodomain-like_sf"/>
</dbReference>
<sequence>MIDFINNMSRRSDGFTNSQKTIAAYMKDNLDYIAFATLEDLASKVGFSTTTIIRFARALGYDGYSEMQKAVQENMLNKVSLPERIETERQIPDNELLKSSLENDIRNIEETFSAVSEDALHETVQLISQAGTVYVLGMRSSFSLAHYTFSRIAQIRENVHLLQSTAMFFPEEMSSAKEGDVCIAFLFPRYSKTTANIISWFRKYGIRIILFTSMEHTAVNMYGDIVLPCSIVGISYKNSFAAPLCIINYIAAALASYNYGKTKNTLARTEEILNQGYYLGL</sequence>
<dbReference type="OrthoDB" id="2930at2"/>
<dbReference type="InterPro" id="IPR035472">
    <property type="entry name" value="RpiR-like_SIS"/>
</dbReference>
<keyword evidence="1" id="KW-0805">Transcription regulation</keyword>
<evidence type="ECO:0000256" key="2">
    <source>
        <dbReference type="ARBA" id="ARBA00023125"/>
    </source>
</evidence>
<keyword evidence="2" id="KW-0238">DNA-binding</keyword>
<dbReference type="GO" id="GO:0003700">
    <property type="term" value="F:DNA-binding transcription factor activity"/>
    <property type="evidence" value="ECO:0007669"/>
    <property type="project" value="InterPro"/>
</dbReference>
<dbReference type="InterPro" id="IPR001347">
    <property type="entry name" value="SIS_dom"/>
</dbReference>
<comment type="caution">
    <text evidence="5">The sequence shown here is derived from an EMBL/GenBank/DDBJ whole genome shotgun (WGS) entry which is preliminary data.</text>
</comment>
<dbReference type="EMBL" id="VIRB01000133">
    <property type="protein sequence ID" value="NDO71173.1"/>
    <property type="molecule type" value="Genomic_DNA"/>
</dbReference>
<dbReference type="SUPFAM" id="SSF53697">
    <property type="entry name" value="SIS domain"/>
    <property type="match status" value="1"/>
</dbReference>
<protein>
    <submittedName>
        <fullName evidence="5">MurR/RpiR family transcriptional regulator</fullName>
    </submittedName>
</protein>
<proteinExistence type="predicted"/>
<dbReference type="GO" id="GO:0097367">
    <property type="term" value="F:carbohydrate derivative binding"/>
    <property type="evidence" value="ECO:0007669"/>
    <property type="project" value="InterPro"/>
</dbReference>
<name>A0A9X5CBD8_9FIRM</name>
<evidence type="ECO:0000313" key="6">
    <source>
        <dbReference type="Proteomes" id="UP000474104"/>
    </source>
</evidence>
<dbReference type="PANTHER" id="PTHR30514:SF18">
    <property type="entry name" value="RPIR-FAMILY TRANSCRIPTIONAL REGULATOR"/>
    <property type="match status" value="1"/>
</dbReference>
<dbReference type="GO" id="GO:1901135">
    <property type="term" value="P:carbohydrate derivative metabolic process"/>
    <property type="evidence" value="ECO:0007669"/>
    <property type="project" value="InterPro"/>
</dbReference>
<dbReference type="RefSeq" id="WP_004080125.1">
    <property type="nucleotide sequence ID" value="NZ_CASCYM010000023.1"/>
</dbReference>
<reference evidence="5 6" key="1">
    <citation type="submission" date="2019-07" db="EMBL/GenBank/DDBJ databases">
        <title>Draft genome sequences of 15 bacterial species constituting the stable defined intestinal microbiota of the GM15 gnotobiotic mouse model.</title>
        <authorList>
            <person name="Elie C."/>
            <person name="Mathieu A."/>
            <person name="Saliou A."/>
            <person name="Darnaud M."/>
            <person name="Leulier F."/>
            <person name="Tamellini A."/>
        </authorList>
    </citation>
    <scope>NUCLEOTIDE SEQUENCE [LARGE SCALE GENOMIC DNA]</scope>
    <source>
        <strain evidence="6">ASF 502</strain>
    </source>
</reference>
<dbReference type="PROSITE" id="PS51071">
    <property type="entry name" value="HTH_RPIR"/>
    <property type="match status" value="1"/>
</dbReference>
<feature type="domain" description="HTH rpiR-type" evidence="4">
    <location>
        <begin position="2"/>
        <end position="78"/>
    </location>
</feature>
<dbReference type="InterPro" id="IPR036388">
    <property type="entry name" value="WH-like_DNA-bd_sf"/>
</dbReference>